<feature type="domain" description="ATP-dependent helicase C-terminal" evidence="1">
    <location>
        <begin position="217"/>
        <end position="350"/>
    </location>
</feature>
<name>A0A382J771_9ZZZZ</name>
<dbReference type="SMART" id="SM00491">
    <property type="entry name" value="HELICc2"/>
    <property type="match status" value="1"/>
</dbReference>
<evidence type="ECO:0000259" key="1">
    <source>
        <dbReference type="SMART" id="SM00491"/>
    </source>
</evidence>
<dbReference type="GO" id="GO:0003676">
    <property type="term" value="F:nucleic acid binding"/>
    <property type="evidence" value="ECO:0007669"/>
    <property type="project" value="InterPro"/>
</dbReference>
<feature type="non-terminal residue" evidence="2">
    <location>
        <position position="350"/>
    </location>
</feature>
<dbReference type="PANTHER" id="PTHR11472">
    <property type="entry name" value="DNA REPAIR DEAD HELICASE RAD3/XP-D SUBFAMILY MEMBER"/>
    <property type="match status" value="1"/>
</dbReference>
<reference evidence="2" key="1">
    <citation type="submission" date="2018-05" db="EMBL/GenBank/DDBJ databases">
        <authorList>
            <person name="Lanie J.A."/>
            <person name="Ng W.-L."/>
            <person name="Kazmierczak K.M."/>
            <person name="Andrzejewski T.M."/>
            <person name="Davidsen T.M."/>
            <person name="Wayne K.J."/>
            <person name="Tettelin H."/>
            <person name="Glass J.I."/>
            <person name="Rusch D."/>
            <person name="Podicherti R."/>
            <person name="Tsui H.-C.T."/>
            <person name="Winkler M.E."/>
        </authorList>
    </citation>
    <scope>NUCLEOTIDE SEQUENCE</scope>
</reference>
<dbReference type="GO" id="GO:0009432">
    <property type="term" value="P:SOS response"/>
    <property type="evidence" value="ECO:0007669"/>
    <property type="project" value="TreeGrafter"/>
</dbReference>
<organism evidence="2">
    <name type="scientific">marine metagenome</name>
    <dbReference type="NCBI Taxonomy" id="408172"/>
    <lineage>
        <taxon>unclassified sequences</taxon>
        <taxon>metagenomes</taxon>
        <taxon>ecological metagenomes</taxon>
    </lineage>
</organism>
<dbReference type="GO" id="GO:0016818">
    <property type="term" value="F:hydrolase activity, acting on acid anhydrides, in phosphorus-containing anhydrides"/>
    <property type="evidence" value="ECO:0007669"/>
    <property type="project" value="InterPro"/>
</dbReference>
<proteinExistence type="predicted"/>
<dbReference type="Pfam" id="PF13307">
    <property type="entry name" value="Helicase_C_2"/>
    <property type="match status" value="1"/>
</dbReference>
<dbReference type="InterPro" id="IPR027417">
    <property type="entry name" value="P-loop_NTPase"/>
</dbReference>
<accession>A0A382J771</accession>
<dbReference type="InterPro" id="IPR045028">
    <property type="entry name" value="DinG/Rad3-like"/>
</dbReference>
<evidence type="ECO:0000313" key="2">
    <source>
        <dbReference type="EMBL" id="SVC07746.1"/>
    </source>
</evidence>
<dbReference type="GO" id="GO:0005524">
    <property type="term" value="F:ATP binding"/>
    <property type="evidence" value="ECO:0007669"/>
    <property type="project" value="InterPro"/>
</dbReference>
<dbReference type="EMBL" id="UINC01072252">
    <property type="protein sequence ID" value="SVC07746.1"/>
    <property type="molecule type" value="Genomic_DNA"/>
</dbReference>
<gene>
    <name evidence="2" type="ORF">METZ01_LOCUS260600</name>
</gene>
<dbReference type="InterPro" id="IPR006555">
    <property type="entry name" value="ATP-dep_Helicase_C"/>
</dbReference>
<dbReference type="GO" id="GO:0051539">
    <property type="term" value="F:4 iron, 4 sulfur cluster binding"/>
    <property type="evidence" value="ECO:0007669"/>
    <property type="project" value="TreeGrafter"/>
</dbReference>
<dbReference type="AlphaFoldDB" id="A0A382J771"/>
<dbReference type="GO" id="GO:0003678">
    <property type="term" value="F:DNA helicase activity"/>
    <property type="evidence" value="ECO:0007669"/>
    <property type="project" value="TreeGrafter"/>
</dbReference>
<dbReference type="SUPFAM" id="SSF52540">
    <property type="entry name" value="P-loop containing nucleoside triphosphate hydrolases"/>
    <property type="match status" value="1"/>
</dbReference>
<dbReference type="Gene3D" id="3.40.50.300">
    <property type="entry name" value="P-loop containing nucleotide triphosphate hydrolases"/>
    <property type="match status" value="1"/>
</dbReference>
<dbReference type="GO" id="GO:0006281">
    <property type="term" value="P:DNA repair"/>
    <property type="evidence" value="ECO:0007669"/>
    <property type="project" value="TreeGrafter"/>
</dbReference>
<feature type="non-terminal residue" evidence="2">
    <location>
        <position position="1"/>
    </location>
</feature>
<sequence length="350" mass="39518">NFEYLEEVHLFPITGVSSDVINLTKNLLNIFNLAFSDFSGHKEYWEDYSKSNNIEQSVTDNLNNIVGQNNQNLSSILSLLNTFNENYNPEQPPMSNWISKSKLANKKTNYHLNTAKIDVSSLLDKLIWSKVAGVVLTSATLTALGSFERLNQQLGLKSNENQYLRLASPFNHKDVDFIVAKITASPSEAFEHTQEIAIELKNRIDQNEATLVLFASNNQMQMVADLLEKSMDCKILIQGEYSKKNILQRHIEKRKKGKGSIIFGLDSFAEGVDLKGDNLNHVIIAKLRFSVPSSPIEKTTQSYLESLNRNSFMEISLPDASLRLIQASGRLIRTETDKGRITIFDNRLVT</sequence>
<protein>
    <recommendedName>
        <fullName evidence="1">ATP-dependent helicase C-terminal domain-containing protein</fullName>
    </recommendedName>
</protein>
<dbReference type="PANTHER" id="PTHR11472:SF59">
    <property type="entry name" value="ATP-DEPENDENT DNA HELICASE DING"/>
    <property type="match status" value="1"/>
</dbReference>
<dbReference type="GO" id="GO:0033677">
    <property type="term" value="F:DNA/RNA helicase activity"/>
    <property type="evidence" value="ECO:0007669"/>
    <property type="project" value="TreeGrafter"/>
</dbReference>